<keyword evidence="3" id="KW-0804">Transcription</keyword>
<comment type="caution">
    <text evidence="5">The sequence shown here is derived from an EMBL/GenBank/DDBJ whole genome shotgun (WGS) entry which is preliminary data.</text>
</comment>
<dbReference type="PROSITE" id="PS01124">
    <property type="entry name" value="HTH_ARAC_FAMILY_2"/>
    <property type="match status" value="1"/>
</dbReference>
<keyword evidence="6" id="KW-1185">Reference proteome</keyword>
<dbReference type="Proteomes" id="UP001165444">
    <property type="component" value="Unassembled WGS sequence"/>
</dbReference>
<protein>
    <submittedName>
        <fullName evidence="5">AraC family transcriptional regulator</fullName>
    </submittedName>
</protein>
<proteinExistence type="predicted"/>
<dbReference type="RefSeq" id="WP_243326474.1">
    <property type="nucleotide sequence ID" value="NZ_JAKZMM010000058.1"/>
</dbReference>
<dbReference type="SMART" id="SM00342">
    <property type="entry name" value="HTH_ARAC"/>
    <property type="match status" value="1"/>
</dbReference>
<dbReference type="Pfam" id="PF12833">
    <property type="entry name" value="HTH_18"/>
    <property type="match status" value="1"/>
</dbReference>
<evidence type="ECO:0000259" key="4">
    <source>
        <dbReference type="PROSITE" id="PS01124"/>
    </source>
</evidence>
<dbReference type="InterPro" id="IPR018060">
    <property type="entry name" value="HTH_AraC"/>
</dbReference>
<sequence>MDKILNLDNVNQYNQLYGLETLHPLVSVVNLNEATRGVDFIRVNYGLYALFLKLEKSCDIKYGRQKYDYEEGTIVCFAPGQKAETTSTVTTVRTNAYGIIFHPDLLRGTSLNKTIKNYTFFSYEVNEALHVSEEERTIILDCLNIIRKELEHNIDKHSKKLIVTYIELLLGYCTRFYERQFFTRGKINRDALTRFEYLLNEYFEGNTAERDGLPSVKYFADKLCLSPNYFGDMLKKETGKSPQEYIQEKVIEIAKDRMSGTEDTVSQIAYSLGFQYPQHLCRLFKKRVGCTPNEYRIQINS</sequence>
<evidence type="ECO:0000256" key="3">
    <source>
        <dbReference type="ARBA" id="ARBA00023163"/>
    </source>
</evidence>
<dbReference type="SUPFAM" id="SSF46689">
    <property type="entry name" value="Homeodomain-like"/>
    <property type="match status" value="1"/>
</dbReference>
<gene>
    <name evidence="5" type="ORF">MUN53_16275</name>
</gene>
<dbReference type="Gene3D" id="1.10.10.60">
    <property type="entry name" value="Homeodomain-like"/>
    <property type="match status" value="2"/>
</dbReference>
<dbReference type="PANTHER" id="PTHR43280">
    <property type="entry name" value="ARAC-FAMILY TRANSCRIPTIONAL REGULATOR"/>
    <property type="match status" value="1"/>
</dbReference>
<evidence type="ECO:0000313" key="6">
    <source>
        <dbReference type="Proteomes" id="UP001165444"/>
    </source>
</evidence>
<keyword evidence="1" id="KW-0805">Transcription regulation</keyword>
<dbReference type="InterPro" id="IPR009057">
    <property type="entry name" value="Homeodomain-like_sf"/>
</dbReference>
<evidence type="ECO:0000256" key="1">
    <source>
        <dbReference type="ARBA" id="ARBA00023015"/>
    </source>
</evidence>
<evidence type="ECO:0000313" key="5">
    <source>
        <dbReference type="EMBL" id="MCJ2382146.1"/>
    </source>
</evidence>
<name>A0ABT0C555_9BACT</name>
<keyword evidence="2" id="KW-0238">DNA-binding</keyword>
<dbReference type="EMBL" id="JAKZMM010000058">
    <property type="protein sequence ID" value="MCJ2382146.1"/>
    <property type="molecule type" value="Genomic_DNA"/>
</dbReference>
<reference evidence="5 6" key="1">
    <citation type="submission" date="2022-03" db="EMBL/GenBank/DDBJ databases">
        <title>Parabacteroides sp. nov. isolated from swine feces.</title>
        <authorList>
            <person name="Bak J.E."/>
        </authorList>
    </citation>
    <scope>NUCLEOTIDE SEQUENCE [LARGE SCALE GENOMIC DNA]</scope>
    <source>
        <strain evidence="5 6">AGMB00274</strain>
    </source>
</reference>
<accession>A0ABT0C555</accession>
<feature type="domain" description="HTH araC/xylS-type" evidence="4">
    <location>
        <begin position="197"/>
        <end position="298"/>
    </location>
</feature>
<organism evidence="5 6">
    <name type="scientific">Parabacteroides faecalis</name>
    <dbReference type="NCBI Taxonomy" id="2924040"/>
    <lineage>
        <taxon>Bacteria</taxon>
        <taxon>Pseudomonadati</taxon>
        <taxon>Bacteroidota</taxon>
        <taxon>Bacteroidia</taxon>
        <taxon>Bacteroidales</taxon>
        <taxon>Tannerellaceae</taxon>
        <taxon>Parabacteroides</taxon>
    </lineage>
</organism>
<dbReference type="PANTHER" id="PTHR43280:SF32">
    <property type="entry name" value="TRANSCRIPTIONAL REGULATORY PROTEIN"/>
    <property type="match status" value="1"/>
</dbReference>
<evidence type="ECO:0000256" key="2">
    <source>
        <dbReference type="ARBA" id="ARBA00023125"/>
    </source>
</evidence>